<dbReference type="Gene3D" id="3.20.20.100">
    <property type="entry name" value="NADP-dependent oxidoreductase domain"/>
    <property type="match status" value="1"/>
</dbReference>
<protein>
    <recommendedName>
        <fullName evidence="2">NADP-dependent oxidoreductase domain-containing protein</fullName>
    </recommendedName>
</protein>
<dbReference type="InterPro" id="IPR023210">
    <property type="entry name" value="NADP_OxRdtase_dom"/>
</dbReference>
<name>A0AA39L839_SARSR</name>
<evidence type="ECO:0000313" key="3">
    <source>
        <dbReference type="EMBL" id="KAK0387617.1"/>
    </source>
</evidence>
<dbReference type="PANTHER" id="PTHR43364">
    <property type="entry name" value="NADH-SPECIFIC METHYLGLYOXAL REDUCTASE-RELATED"/>
    <property type="match status" value="1"/>
</dbReference>
<dbReference type="InterPro" id="IPR050523">
    <property type="entry name" value="AKR_Detox_Biosynth"/>
</dbReference>
<dbReference type="PANTHER" id="PTHR43364:SF4">
    <property type="entry name" value="NAD(P)-LINKED OXIDOREDUCTASE SUPERFAMILY PROTEIN"/>
    <property type="match status" value="1"/>
</dbReference>
<reference evidence="3" key="1">
    <citation type="submission" date="2022-10" db="EMBL/GenBank/DDBJ databases">
        <title>Determination and structural analysis of whole genome sequence of Sarocladium strictum F4-1.</title>
        <authorList>
            <person name="Hu L."/>
            <person name="Jiang Y."/>
        </authorList>
    </citation>
    <scope>NUCLEOTIDE SEQUENCE</scope>
    <source>
        <strain evidence="3">F4-1</strain>
    </source>
</reference>
<dbReference type="InterPro" id="IPR036812">
    <property type="entry name" value="NAD(P)_OxRdtase_dom_sf"/>
</dbReference>
<dbReference type="AlphaFoldDB" id="A0AA39L839"/>
<sequence length="328" mass="36121">MPSKTSPKLLLGTGNIGDSKTDPLVRFDTSEEVETLLESFYQRGHRQIDTAQAYSVHAHGSCEPRLGNAKAGERFLLDTKIWSLKPGSHKKENVLKQIDTSLERLQVEQINILYLHHPDRSVPFEETCEALHMAYSQGKFKHWGLSNYAADEVSQIVDLCDRKGWRRPSVYQGQYNPIVRGAESDLFPILRKYGMSFYAYSPAAAGFFAGNHKNIKPGGRFDTSHFLGDLYTKQYVHEGVIAATERALAVAAGHGIGGHAAAVRWCAYSSALSSEHGDAIILGASSVTQLESNIDLVEQGRLPDDVVAALEAVYGEVKSAGAEIAYHW</sequence>
<keyword evidence="4" id="KW-1185">Reference proteome</keyword>
<feature type="domain" description="NADP-dependent oxidoreductase" evidence="2">
    <location>
        <begin position="8"/>
        <end position="313"/>
    </location>
</feature>
<dbReference type="Pfam" id="PF00248">
    <property type="entry name" value="Aldo_ket_red"/>
    <property type="match status" value="1"/>
</dbReference>
<keyword evidence="1" id="KW-0560">Oxidoreductase</keyword>
<dbReference type="GO" id="GO:0016491">
    <property type="term" value="F:oxidoreductase activity"/>
    <property type="evidence" value="ECO:0007669"/>
    <property type="project" value="UniProtKB-KW"/>
</dbReference>
<evidence type="ECO:0000313" key="4">
    <source>
        <dbReference type="Proteomes" id="UP001175261"/>
    </source>
</evidence>
<gene>
    <name evidence="3" type="ORF">NLU13_3863</name>
</gene>
<dbReference type="Proteomes" id="UP001175261">
    <property type="component" value="Unassembled WGS sequence"/>
</dbReference>
<dbReference type="EMBL" id="JAPDFR010000003">
    <property type="protein sequence ID" value="KAK0387617.1"/>
    <property type="molecule type" value="Genomic_DNA"/>
</dbReference>
<dbReference type="CDD" id="cd19075">
    <property type="entry name" value="AKR_AKR7A1-5"/>
    <property type="match status" value="1"/>
</dbReference>
<evidence type="ECO:0000259" key="2">
    <source>
        <dbReference type="Pfam" id="PF00248"/>
    </source>
</evidence>
<accession>A0AA39L839</accession>
<dbReference type="SUPFAM" id="SSF51430">
    <property type="entry name" value="NAD(P)-linked oxidoreductase"/>
    <property type="match status" value="1"/>
</dbReference>
<evidence type="ECO:0000256" key="1">
    <source>
        <dbReference type="ARBA" id="ARBA00023002"/>
    </source>
</evidence>
<comment type="caution">
    <text evidence="3">The sequence shown here is derived from an EMBL/GenBank/DDBJ whole genome shotgun (WGS) entry which is preliminary data.</text>
</comment>
<organism evidence="3 4">
    <name type="scientific">Sarocladium strictum</name>
    <name type="common">Black bundle disease fungus</name>
    <name type="synonym">Acremonium strictum</name>
    <dbReference type="NCBI Taxonomy" id="5046"/>
    <lineage>
        <taxon>Eukaryota</taxon>
        <taxon>Fungi</taxon>
        <taxon>Dikarya</taxon>
        <taxon>Ascomycota</taxon>
        <taxon>Pezizomycotina</taxon>
        <taxon>Sordariomycetes</taxon>
        <taxon>Hypocreomycetidae</taxon>
        <taxon>Hypocreales</taxon>
        <taxon>Sarocladiaceae</taxon>
        <taxon>Sarocladium</taxon>
    </lineage>
</organism>
<proteinExistence type="predicted"/>